<reference evidence="2 3" key="1">
    <citation type="journal article" date="2016" name="Microb. Cell Fact.">
        <title>Dissection of exopolysaccharide biosynthesis in Kozakia baliensis.</title>
        <authorList>
            <person name="Brandt J.U."/>
            <person name="Jakob F."/>
            <person name="Behr J."/>
            <person name="Geissler A.J."/>
            <person name="Vogel R.F."/>
        </authorList>
    </citation>
    <scope>NUCLEOTIDE SEQUENCE [LARGE SCALE GENOMIC DNA]</scope>
    <source>
        <strain evidence="2 3">DSM 14400</strain>
        <plasmid evidence="3">Plasmid pkb14400_3</plasmid>
    </source>
</reference>
<keyword evidence="1" id="KW-1133">Transmembrane helix</keyword>
<organism evidence="2 3">
    <name type="scientific">Kozakia baliensis</name>
    <dbReference type="NCBI Taxonomy" id="153496"/>
    <lineage>
        <taxon>Bacteria</taxon>
        <taxon>Pseudomonadati</taxon>
        <taxon>Pseudomonadota</taxon>
        <taxon>Alphaproteobacteria</taxon>
        <taxon>Acetobacterales</taxon>
        <taxon>Acetobacteraceae</taxon>
        <taxon>Kozakia</taxon>
    </lineage>
</organism>
<dbReference type="Proteomes" id="UP000179145">
    <property type="component" value="Plasmid pKB14400_3"/>
</dbReference>
<keyword evidence="3" id="KW-1185">Reference proteome</keyword>
<dbReference type="Pfam" id="PF10741">
    <property type="entry name" value="T2SSM_b"/>
    <property type="match status" value="1"/>
</dbReference>
<dbReference type="AlphaFoldDB" id="A0A1D8UZ09"/>
<evidence type="ECO:0000313" key="2">
    <source>
        <dbReference type="EMBL" id="AOX18851.1"/>
    </source>
</evidence>
<evidence type="ECO:0008006" key="4">
    <source>
        <dbReference type="Google" id="ProtNLM"/>
    </source>
</evidence>
<keyword evidence="1" id="KW-0812">Transmembrane</keyword>
<dbReference type="Gene3D" id="3.30.70.60">
    <property type="match status" value="1"/>
</dbReference>
<gene>
    <name evidence="2" type="ORF">A0U89_16335</name>
</gene>
<name>A0A1D8UZ09_9PROT</name>
<evidence type="ECO:0000256" key="1">
    <source>
        <dbReference type="SAM" id="Phobius"/>
    </source>
</evidence>
<keyword evidence="2" id="KW-0614">Plasmid</keyword>
<protein>
    <recommendedName>
        <fullName evidence="4">General secretion pathway protein GspM</fullName>
    </recommendedName>
</protein>
<proteinExistence type="predicted"/>
<accession>A0A1D8UZ09</accession>
<sequence>MSSLPKGRSGLLLAVAITFLMVILAWMLFSSLIGFYETRKENIEDQRQILLRTQTLVTTIPALQEKYEAAKNNAHGSTLLITETSDETALARLQESVHDAADGIQVVLSSQEPLPITRDGSFERLSVRISLTASWADFIHFLDALAQSTSPRLLVNDVQLQVASNSRIEDEAVKGRMIDASLTILALRDAPPKRAVRNVMISSSSR</sequence>
<dbReference type="InterPro" id="IPR034756">
    <property type="entry name" value="T2SSM_b"/>
</dbReference>
<dbReference type="EMBL" id="CP014677">
    <property type="protein sequence ID" value="AOX18851.1"/>
    <property type="molecule type" value="Genomic_DNA"/>
</dbReference>
<evidence type="ECO:0000313" key="3">
    <source>
        <dbReference type="Proteomes" id="UP000179145"/>
    </source>
</evidence>
<keyword evidence="1" id="KW-0472">Membrane</keyword>
<geneLocation type="plasmid" evidence="3">
    <name>pkb14400_3</name>
</geneLocation>
<dbReference type="InterPro" id="IPR014717">
    <property type="entry name" value="Transl_elong_EF1B/ribsomal_bS6"/>
</dbReference>
<dbReference type="NCBIfam" id="NF040576">
    <property type="entry name" value="T2SS_GspM_XpsM"/>
    <property type="match status" value="1"/>
</dbReference>
<dbReference type="KEGG" id="kba:A0U89_16335"/>
<feature type="transmembrane region" description="Helical" evidence="1">
    <location>
        <begin position="12"/>
        <end position="36"/>
    </location>
</feature>